<organism evidence="2 3">
    <name type="scientific">Oculimacula yallundae</name>
    <dbReference type="NCBI Taxonomy" id="86028"/>
    <lineage>
        <taxon>Eukaryota</taxon>
        <taxon>Fungi</taxon>
        <taxon>Dikarya</taxon>
        <taxon>Ascomycota</taxon>
        <taxon>Pezizomycotina</taxon>
        <taxon>Leotiomycetes</taxon>
        <taxon>Helotiales</taxon>
        <taxon>Ploettnerulaceae</taxon>
        <taxon>Oculimacula</taxon>
    </lineage>
</organism>
<dbReference type="SUPFAM" id="SSF53756">
    <property type="entry name" value="UDP-Glycosyltransferase/glycogen phosphorylase"/>
    <property type="match status" value="1"/>
</dbReference>
<dbReference type="Gene3D" id="3.40.50.2000">
    <property type="entry name" value="Glycogen Phosphorylase B"/>
    <property type="match status" value="2"/>
</dbReference>
<reference evidence="2 3" key="1">
    <citation type="journal article" date="2024" name="Commun. Biol.">
        <title>Comparative genomic analysis of thermophilic fungi reveals convergent evolutionary adaptations and gene losses.</title>
        <authorList>
            <person name="Steindorff A.S."/>
            <person name="Aguilar-Pontes M.V."/>
            <person name="Robinson A.J."/>
            <person name="Andreopoulos B."/>
            <person name="LaButti K."/>
            <person name="Kuo A."/>
            <person name="Mondo S."/>
            <person name="Riley R."/>
            <person name="Otillar R."/>
            <person name="Haridas S."/>
            <person name="Lipzen A."/>
            <person name="Grimwood J."/>
            <person name="Schmutz J."/>
            <person name="Clum A."/>
            <person name="Reid I.D."/>
            <person name="Moisan M.C."/>
            <person name="Butler G."/>
            <person name="Nguyen T.T.M."/>
            <person name="Dewar K."/>
            <person name="Conant G."/>
            <person name="Drula E."/>
            <person name="Henrissat B."/>
            <person name="Hansel C."/>
            <person name="Singer S."/>
            <person name="Hutchinson M.I."/>
            <person name="de Vries R.P."/>
            <person name="Natvig D.O."/>
            <person name="Powell A.J."/>
            <person name="Tsang A."/>
            <person name="Grigoriev I.V."/>
        </authorList>
    </citation>
    <scope>NUCLEOTIDE SEQUENCE [LARGE SCALE GENOMIC DNA]</scope>
    <source>
        <strain evidence="2 3">CBS 494.80</strain>
    </source>
</reference>
<proteinExistence type="predicted"/>
<dbReference type="EMBL" id="JAZHXI010000021">
    <property type="protein sequence ID" value="KAL2060536.1"/>
    <property type="molecule type" value="Genomic_DNA"/>
</dbReference>
<dbReference type="PANTHER" id="PTHR48045">
    <property type="entry name" value="UDP-GLYCOSYLTRANSFERASE 72B1"/>
    <property type="match status" value="1"/>
</dbReference>
<gene>
    <name evidence="2" type="ORF">VTL71DRAFT_9177</name>
</gene>
<evidence type="ECO:0000313" key="3">
    <source>
        <dbReference type="Proteomes" id="UP001595075"/>
    </source>
</evidence>
<dbReference type="InterPro" id="IPR002213">
    <property type="entry name" value="UDP_glucos_trans"/>
</dbReference>
<sequence length="503" mass="54996">MAYQQHHAWYVFPVWGHVTSANALIANMLQSNPALVVTYVTHSLVGKKIEANFAQYPELPLHRLRLLTFGDANIAANVGKNTIAEGIAEVSRHWLSTLEAACSADQAWPKPTALILDQNGSLQTLPQAKSIVGPECKTFMYWAGSGARLYSFLAPSSDGGFSDWEEVVARFHGDEVLRRGRTEEDIIEQVCTAKNGSDAYNGTVIKIPGLKEMHDYEREFGEVPVQSGMASVLRETTSLARSTDGIISASSMTLEGETLLACQKYAQVYPIGVQVAPRGWSSGLEIQDEELRSFLERYGSNEVALISFGSLVFPSNKNTFAALTSTLIRTNQPFILVLGGMFAAHCIDASEIPRIRNSGIGFVCDKWVDQQALLQHPSIGWLIAHGGFNSTVESLVQGVPLIGWPLARGDNAVNVAMVATRDRPVAFEVMQIRTGDAKATARRGGAEITGTEESIKREFDDIFAMAKGEEGKLRRENARVLAAELRVERDGRAQDVIDSLARI</sequence>
<evidence type="ECO:0000313" key="2">
    <source>
        <dbReference type="EMBL" id="KAL2060536.1"/>
    </source>
</evidence>
<comment type="caution">
    <text evidence="2">The sequence shown here is derived from an EMBL/GenBank/DDBJ whole genome shotgun (WGS) entry which is preliminary data.</text>
</comment>
<name>A0ABR4BSA9_9HELO</name>
<keyword evidence="1" id="KW-0808">Transferase</keyword>
<dbReference type="Pfam" id="PF00201">
    <property type="entry name" value="UDPGT"/>
    <property type="match status" value="1"/>
</dbReference>
<dbReference type="PANTHER" id="PTHR48045:SF31">
    <property type="entry name" value="UDP-GLYCOSYLTRANSFERASE 76B1-LIKE"/>
    <property type="match status" value="1"/>
</dbReference>
<keyword evidence="3" id="KW-1185">Reference proteome</keyword>
<evidence type="ECO:0000256" key="1">
    <source>
        <dbReference type="ARBA" id="ARBA00022679"/>
    </source>
</evidence>
<protein>
    <submittedName>
        <fullName evidence="2">Uncharacterized protein</fullName>
    </submittedName>
</protein>
<accession>A0ABR4BSA9</accession>
<dbReference type="Proteomes" id="UP001595075">
    <property type="component" value="Unassembled WGS sequence"/>
</dbReference>